<dbReference type="SUPFAM" id="SSF56553">
    <property type="entry name" value="Insert subdomain of RNA polymerase alpha subunit"/>
    <property type="match status" value="1"/>
</dbReference>
<evidence type="ECO:0000256" key="5">
    <source>
        <dbReference type="ARBA" id="ARBA00022695"/>
    </source>
</evidence>
<dbReference type="Gene3D" id="3.30.1360.10">
    <property type="entry name" value="RNA polymerase, RBP11-like subunit"/>
    <property type="match status" value="1"/>
</dbReference>
<accession>A0A3B1DG30</accession>
<evidence type="ECO:0000256" key="4">
    <source>
        <dbReference type="ARBA" id="ARBA00022679"/>
    </source>
</evidence>
<dbReference type="AlphaFoldDB" id="A0A3B1DG30"/>
<dbReference type="SUPFAM" id="SSF55257">
    <property type="entry name" value="RBP11-like subunits of RNA polymerase"/>
    <property type="match status" value="1"/>
</dbReference>
<organism evidence="9">
    <name type="scientific">hydrothermal vent metagenome</name>
    <dbReference type="NCBI Taxonomy" id="652676"/>
    <lineage>
        <taxon>unclassified sequences</taxon>
        <taxon>metagenomes</taxon>
        <taxon>ecological metagenomes</taxon>
    </lineage>
</organism>
<evidence type="ECO:0000256" key="1">
    <source>
        <dbReference type="ARBA" id="ARBA00007123"/>
    </source>
</evidence>
<evidence type="ECO:0000259" key="8">
    <source>
        <dbReference type="SMART" id="SM00662"/>
    </source>
</evidence>
<dbReference type="Pfam" id="PF01193">
    <property type="entry name" value="RNA_pol_L"/>
    <property type="match status" value="1"/>
</dbReference>
<dbReference type="FunFam" id="2.170.120.12:FF:000001">
    <property type="entry name" value="DNA-directed RNA polymerase subunit alpha"/>
    <property type="match status" value="1"/>
</dbReference>
<dbReference type="Gene3D" id="2.170.120.12">
    <property type="entry name" value="DNA-directed RNA polymerase, insert domain"/>
    <property type="match status" value="1"/>
</dbReference>
<dbReference type="InterPro" id="IPR011262">
    <property type="entry name" value="DNA-dir_RNA_pol_insert"/>
</dbReference>
<dbReference type="InterPro" id="IPR011260">
    <property type="entry name" value="RNAP_asu_C"/>
</dbReference>
<dbReference type="InterPro" id="IPR036643">
    <property type="entry name" value="RNApol_insert_sf"/>
</dbReference>
<dbReference type="HAMAP" id="MF_00059">
    <property type="entry name" value="RNApol_bact_RpoA"/>
    <property type="match status" value="1"/>
</dbReference>
<dbReference type="Gene3D" id="1.10.150.20">
    <property type="entry name" value="5' to 3' exonuclease, C-terminal subdomain"/>
    <property type="match status" value="1"/>
</dbReference>
<keyword evidence="3 9" id="KW-0240">DNA-directed RNA polymerase</keyword>
<dbReference type="SMART" id="SM00662">
    <property type="entry name" value="RPOLD"/>
    <property type="match status" value="1"/>
</dbReference>
<dbReference type="NCBIfam" id="TIGR02027">
    <property type="entry name" value="rpoA"/>
    <property type="match status" value="1"/>
</dbReference>
<dbReference type="InterPro" id="IPR036603">
    <property type="entry name" value="RBP11-like"/>
</dbReference>
<comment type="catalytic activity">
    <reaction evidence="7">
        <text>RNA(n) + a ribonucleoside 5'-triphosphate = RNA(n+1) + diphosphate</text>
        <dbReference type="Rhea" id="RHEA:21248"/>
        <dbReference type="Rhea" id="RHEA-COMP:14527"/>
        <dbReference type="Rhea" id="RHEA-COMP:17342"/>
        <dbReference type="ChEBI" id="CHEBI:33019"/>
        <dbReference type="ChEBI" id="CHEBI:61557"/>
        <dbReference type="ChEBI" id="CHEBI:140395"/>
        <dbReference type="EC" id="2.7.7.6"/>
    </reaction>
</comment>
<dbReference type="Pfam" id="PF01000">
    <property type="entry name" value="RNA_pol_A_bac"/>
    <property type="match status" value="1"/>
</dbReference>
<keyword evidence="4 9" id="KW-0808">Transferase</keyword>
<dbReference type="EC" id="2.7.7.6" evidence="2"/>
<reference evidence="9" key="1">
    <citation type="submission" date="2018-06" db="EMBL/GenBank/DDBJ databases">
        <authorList>
            <person name="Zhirakovskaya E."/>
        </authorList>
    </citation>
    <scope>NUCLEOTIDE SEQUENCE</scope>
</reference>
<evidence type="ECO:0000256" key="7">
    <source>
        <dbReference type="ARBA" id="ARBA00048552"/>
    </source>
</evidence>
<dbReference type="Pfam" id="PF03118">
    <property type="entry name" value="RNA_pol_A_CTD"/>
    <property type="match status" value="1"/>
</dbReference>
<dbReference type="GO" id="GO:0003899">
    <property type="term" value="F:DNA-directed RNA polymerase activity"/>
    <property type="evidence" value="ECO:0007669"/>
    <property type="project" value="UniProtKB-EC"/>
</dbReference>
<dbReference type="GO" id="GO:0000428">
    <property type="term" value="C:DNA-directed RNA polymerase complex"/>
    <property type="evidence" value="ECO:0007669"/>
    <property type="project" value="UniProtKB-KW"/>
</dbReference>
<dbReference type="GO" id="GO:0005737">
    <property type="term" value="C:cytoplasm"/>
    <property type="evidence" value="ECO:0007669"/>
    <property type="project" value="UniProtKB-ARBA"/>
</dbReference>
<name>A0A3B1DG30_9ZZZZ</name>
<feature type="domain" description="DNA-directed RNA polymerase RpoA/D/Rpb3-type" evidence="8">
    <location>
        <begin position="25"/>
        <end position="234"/>
    </location>
</feature>
<evidence type="ECO:0000256" key="2">
    <source>
        <dbReference type="ARBA" id="ARBA00012418"/>
    </source>
</evidence>
<evidence type="ECO:0000256" key="3">
    <source>
        <dbReference type="ARBA" id="ARBA00022478"/>
    </source>
</evidence>
<keyword evidence="5 9" id="KW-0548">Nucleotidyltransferase</keyword>
<dbReference type="CDD" id="cd06928">
    <property type="entry name" value="RNAP_alpha_NTD"/>
    <property type="match status" value="1"/>
</dbReference>
<dbReference type="GO" id="GO:0003677">
    <property type="term" value="F:DNA binding"/>
    <property type="evidence" value="ECO:0007669"/>
    <property type="project" value="InterPro"/>
</dbReference>
<evidence type="ECO:0000313" key="9">
    <source>
        <dbReference type="EMBL" id="VAX41309.1"/>
    </source>
</evidence>
<proteinExistence type="inferred from homology"/>
<evidence type="ECO:0000256" key="6">
    <source>
        <dbReference type="ARBA" id="ARBA00023163"/>
    </source>
</evidence>
<dbReference type="EMBL" id="UOGK01000521">
    <property type="protein sequence ID" value="VAX41309.1"/>
    <property type="molecule type" value="Genomic_DNA"/>
</dbReference>
<keyword evidence="6" id="KW-0804">Transcription</keyword>
<gene>
    <name evidence="9" type="ORF">MNBD_PLANCTO03-2381</name>
</gene>
<protein>
    <recommendedName>
        <fullName evidence="2">DNA-directed RNA polymerase</fullName>
        <ecNumber evidence="2">2.7.7.6</ecNumber>
    </recommendedName>
</protein>
<sequence length="337" mass="37698">MRIRWRGLELPSRVVKDTKFLGETYGRFTIEPFERGFGTTVGNGLRRVLLSSLEGAAVTSIKIKGAEHEFTSVPGVLEDVTDIVLNVKSLVVRLETDEPKTMRLAVRGPGEITADMIEADAAITILNKNLLIATLTDEIDFEMEFTVAKGRGYVPASEQYEDEEEQEVGVIHVDSIYSPVQRVRYNVENTRVGQRTNYDKLTLEIWTDATVTPEMALVEAGKIFRKHLNPFVQYAELGEERVSEEAAAAASVDEELIRKLNMPIGDLELSVRASNCLESARIDLVAQLVQRTEPELLKLRSFGRTSLREVKRKLADIGLDLGVQLPEGYQMPEMTEA</sequence>
<dbReference type="GO" id="GO:0006351">
    <property type="term" value="P:DNA-templated transcription"/>
    <property type="evidence" value="ECO:0007669"/>
    <property type="project" value="InterPro"/>
</dbReference>
<dbReference type="GO" id="GO:0046983">
    <property type="term" value="F:protein dimerization activity"/>
    <property type="evidence" value="ECO:0007669"/>
    <property type="project" value="InterPro"/>
</dbReference>
<dbReference type="InterPro" id="IPR011263">
    <property type="entry name" value="DNA-dir_RNA_pol_RpoA/D/Rpb3"/>
</dbReference>
<dbReference type="NCBIfam" id="NF003519">
    <property type="entry name" value="PRK05182.2-5"/>
    <property type="match status" value="1"/>
</dbReference>
<dbReference type="NCBIfam" id="NF003513">
    <property type="entry name" value="PRK05182.1-2"/>
    <property type="match status" value="1"/>
</dbReference>
<comment type="similarity">
    <text evidence="1">Belongs to the RNA polymerase alpha chain family.</text>
</comment>
<dbReference type="SUPFAM" id="SSF47789">
    <property type="entry name" value="C-terminal domain of RNA polymerase alpha subunit"/>
    <property type="match status" value="1"/>
</dbReference>
<dbReference type="InterPro" id="IPR011773">
    <property type="entry name" value="DNA-dir_RpoA"/>
</dbReference>